<name>A0A433D073_9FUNG</name>
<gene>
    <name evidence="1" type="ORF">BC936DRAFT_149786</name>
</gene>
<sequence>MNVVEDMCNYSAEKRARAKNIQENLQISSFHCFCFIHLHLMCLLQKDACVHKKSSWNFLNFLYQCDTCSLGIKALKPPLTKLLIQPNQDISSDLN</sequence>
<organism evidence="1 2">
    <name type="scientific">Jimgerdemannia flammicorona</name>
    <dbReference type="NCBI Taxonomy" id="994334"/>
    <lineage>
        <taxon>Eukaryota</taxon>
        <taxon>Fungi</taxon>
        <taxon>Fungi incertae sedis</taxon>
        <taxon>Mucoromycota</taxon>
        <taxon>Mucoromycotina</taxon>
        <taxon>Endogonomycetes</taxon>
        <taxon>Endogonales</taxon>
        <taxon>Endogonaceae</taxon>
        <taxon>Jimgerdemannia</taxon>
    </lineage>
</organism>
<dbReference type="AlphaFoldDB" id="A0A433D073"/>
<evidence type="ECO:0000313" key="1">
    <source>
        <dbReference type="EMBL" id="RUP44211.1"/>
    </source>
</evidence>
<dbReference type="EMBL" id="RBNI01009358">
    <property type="protein sequence ID" value="RUP44211.1"/>
    <property type="molecule type" value="Genomic_DNA"/>
</dbReference>
<dbReference type="Proteomes" id="UP000268093">
    <property type="component" value="Unassembled WGS sequence"/>
</dbReference>
<reference evidence="1 2" key="1">
    <citation type="journal article" date="2018" name="New Phytol.">
        <title>Phylogenomics of Endogonaceae and evolution of mycorrhizas within Mucoromycota.</title>
        <authorList>
            <person name="Chang Y."/>
            <person name="Desiro A."/>
            <person name="Na H."/>
            <person name="Sandor L."/>
            <person name="Lipzen A."/>
            <person name="Clum A."/>
            <person name="Barry K."/>
            <person name="Grigoriev I.V."/>
            <person name="Martin F.M."/>
            <person name="Stajich J.E."/>
            <person name="Smith M.E."/>
            <person name="Bonito G."/>
            <person name="Spatafora J.W."/>
        </authorList>
    </citation>
    <scope>NUCLEOTIDE SEQUENCE [LARGE SCALE GENOMIC DNA]</scope>
    <source>
        <strain evidence="1 2">GMNB39</strain>
    </source>
</reference>
<keyword evidence="2" id="KW-1185">Reference proteome</keyword>
<evidence type="ECO:0000313" key="2">
    <source>
        <dbReference type="Proteomes" id="UP000268093"/>
    </source>
</evidence>
<protein>
    <submittedName>
        <fullName evidence="1">Uncharacterized protein</fullName>
    </submittedName>
</protein>
<accession>A0A433D073</accession>
<proteinExistence type="predicted"/>
<comment type="caution">
    <text evidence="1">The sequence shown here is derived from an EMBL/GenBank/DDBJ whole genome shotgun (WGS) entry which is preliminary data.</text>
</comment>